<name>A0A431VJL6_9PROT</name>
<dbReference type="AlphaFoldDB" id="A0A431VJL6"/>
<accession>A0A431VJL6</accession>
<keyword evidence="2" id="KW-1185">Reference proteome</keyword>
<dbReference type="Proteomes" id="UP000277007">
    <property type="component" value="Unassembled WGS sequence"/>
</dbReference>
<protein>
    <submittedName>
        <fullName evidence="1">Transporter substrate-binding domain-containing protein</fullName>
    </submittedName>
</protein>
<comment type="caution">
    <text evidence="1">The sequence shown here is derived from an EMBL/GenBank/DDBJ whole genome shotgun (WGS) entry which is preliminary data.</text>
</comment>
<dbReference type="SUPFAM" id="SSF53850">
    <property type="entry name" value="Periplasmic binding protein-like II"/>
    <property type="match status" value="1"/>
</dbReference>
<dbReference type="OrthoDB" id="8747607at2"/>
<proteinExistence type="predicted"/>
<sequence length="266" mass="29246">MSGRSTRRAALSVAASLIFGLAGVGVVGVGAGAATLVKVGAYEFPPYVSDTEPGVTPAFLDLLNTSQSEVRFELVSTSPQRRYEDMDQGRFDMIAFESLAWGWQGRPVEATQVFLRDAEVFVAKAAPDLDQSFFARLDGKTILGRLGYHYAFAGYNADPAELERRHRMRVTMTHEGNVRNVVAGRASLAIVTRSFLNRFLKANPDLAPRILVSERTDQIYEHTILIRRGAPISVEWMNALLDRLTSTGALDALWRTSGITDNGPPR</sequence>
<evidence type="ECO:0000313" key="1">
    <source>
        <dbReference type="EMBL" id="RTR21450.1"/>
    </source>
</evidence>
<dbReference type="Gene3D" id="3.40.190.10">
    <property type="entry name" value="Periplasmic binding protein-like II"/>
    <property type="match status" value="2"/>
</dbReference>
<organism evidence="1 2">
    <name type="scientific">Azospirillum griseum</name>
    <dbReference type="NCBI Taxonomy" id="2496639"/>
    <lineage>
        <taxon>Bacteria</taxon>
        <taxon>Pseudomonadati</taxon>
        <taxon>Pseudomonadota</taxon>
        <taxon>Alphaproteobacteria</taxon>
        <taxon>Rhodospirillales</taxon>
        <taxon>Azospirillaceae</taxon>
        <taxon>Azospirillum</taxon>
    </lineage>
</organism>
<evidence type="ECO:0000313" key="2">
    <source>
        <dbReference type="Proteomes" id="UP000277007"/>
    </source>
</evidence>
<reference evidence="1 2" key="1">
    <citation type="submission" date="2018-12" db="EMBL/GenBank/DDBJ databases">
        <authorList>
            <person name="Yang Y."/>
        </authorList>
    </citation>
    <scope>NUCLEOTIDE SEQUENCE [LARGE SCALE GENOMIC DNA]</scope>
    <source>
        <strain evidence="1 2">L-25-5w-1</strain>
    </source>
</reference>
<gene>
    <name evidence="1" type="ORF">EJ903_08540</name>
</gene>
<dbReference type="EMBL" id="RXMA01000006">
    <property type="protein sequence ID" value="RTR21450.1"/>
    <property type="molecule type" value="Genomic_DNA"/>
</dbReference>
<dbReference type="RefSeq" id="WP_126614128.1">
    <property type="nucleotide sequence ID" value="NZ_JBHUCY010000001.1"/>
</dbReference>